<evidence type="ECO:0000256" key="1">
    <source>
        <dbReference type="ARBA" id="ARBA00004196"/>
    </source>
</evidence>
<dbReference type="CDD" id="cd08503">
    <property type="entry name" value="PBP2_NikA_DppA_OppA_like_17"/>
    <property type="match status" value="1"/>
</dbReference>
<proteinExistence type="inferred from homology"/>
<dbReference type="SUPFAM" id="SSF53850">
    <property type="entry name" value="Periplasmic binding protein-like II"/>
    <property type="match status" value="1"/>
</dbReference>
<dbReference type="Gene3D" id="3.10.105.10">
    <property type="entry name" value="Dipeptide-binding Protein, Domain 3"/>
    <property type="match status" value="1"/>
</dbReference>
<comment type="similarity">
    <text evidence="2">Belongs to the bacterial solute-binding protein 5 family.</text>
</comment>
<dbReference type="Gene3D" id="3.40.190.10">
    <property type="entry name" value="Periplasmic binding protein-like II"/>
    <property type="match status" value="1"/>
</dbReference>
<keyword evidence="8" id="KW-1185">Reference proteome</keyword>
<evidence type="ECO:0000256" key="2">
    <source>
        <dbReference type="ARBA" id="ARBA00005695"/>
    </source>
</evidence>
<protein>
    <submittedName>
        <fullName evidence="7">ABC transporter substrate-binding protein</fullName>
    </submittedName>
</protein>
<dbReference type="InterPro" id="IPR030678">
    <property type="entry name" value="Peptide/Ni-bd"/>
</dbReference>
<keyword evidence="3" id="KW-0813">Transport</keyword>
<dbReference type="InterPro" id="IPR000914">
    <property type="entry name" value="SBP_5_dom"/>
</dbReference>
<dbReference type="EMBL" id="JANLCJ010000008">
    <property type="protein sequence ID" value="MCS5735655.1"/>
    <property type="molecule type" value="Genomic_DNA"/>
</dbReference>
<dbReference type="RefSeq" id="WP_259540599.1">
    <property type="nucleotide sequence ID" value="NZ_JANLCJ010000008.1"/>
</dbReference>
<accession>A0ABT2H6R4</accession>
<feature type="signal peptide" evidence="5">
    <location>
        <begin position="1"/>
        <end position="31"/>
    </location>
</feature>
<evidence type="ECO:0000256" key="5">
    <source>
        <dbReference type="SAM" id="SignalP"/>
    </source>
</evidence>
<feature type="chain" id="PRO_5045642134" evidence="5">
    <location>
        <begin position="32"/>
        <end position="528"/>
    </location>
</feature>
<dbReference type="PANTHER" id="PTHR30290">
    <property type="entry name" value="PERIPLASMIC BINDING COMPONENT OF ABC TRANSPORTER"/>
    <property type="match status" value="1"/>
</dbReference>
<sequence>MNTPRVPLGRIVSAVTGLALLATVAGCTSTAAGGDSTAAAEGGTIIGGITRPANGADPLTEFTQSSAYLTNPVLSDLIDIDADGTLIPDAATDWSSSDDASVWTIHLREQKYLDGTPFDAALVVEILDKALDPVAPAAGVSGLRGLLSPGGTTAIDDQTVQFTLDTPYSNFAYSLAGIELNWLPDSIQPGDYVDGKAGGTGQFLLTSYSPDSGVVFTKNSDYWDAEDIHVDELDLRFYDDDQAIALALQAGEIDFAPNLSAASVPALKGNDAITVLSTPSSAHNAIRFNVDSAPFDDVRVRQAFADAIDRQALVDTLFDGDADVANDNAWAPVFPEAEAVTAAVPQREHDVQAAKDLLAEAGHADGLDVTLTIPDTAAVTALAQLVQSQLKEAGVNVTIDSLPEGDYYGSLDEVNAPWLSAAFAITPWATRTDPSALLRSAYVSDAAFNESHYANPELDQLVAQYDAEGDEAARSDLSVQIATIESTDVPAIIAYFSPGYRAVSTDVTGFPAGPVASTLNLAGVRIAG</sequence>
<evidence type="ECO:0000313" key="7">
    <source>
        <dbReference type="EMBL" id="MCS5735655.1"/>
    </source>
</evidence>
<dbReference type="InterPro" id="IPR039424">
    <property type="entry name" value="SBP_5"/>
</dbReference>
<dbReference type="Proteomes" id="UP001165586">
    <property type="component" value="Unassembled WGS sequence"/>
</dbReference>
<dbReference type="PANTHER" id="PTHR30290:SF10">
    <property type="entry name" value="PERIPLASMIC OLIGOPEPTIDE-BINDING PROTEIN-RELATED"/>
    <property type="match status" value="1"/>
</dbReference>
<keyword evidence="4 5" id="KW-0732">Signal</keyword>
<name>A0ABT2H6R4_9MICO</name>
<reference evidence="7" key="1">
    <citation type="submission" date="2022-08" db="EMBL/GenBank/DDBJ databases">
        <authorList>
            <person name="Deng Y."/>
            <person name="Han X.-F."/>
            <person name="Zhang Y.-Q."/>
        </authorList>
    </citation>
    <scope>NUCLEOTIDE SEQUENCE</scope>
    <source>
        <strain evidence="7">CPCC 203386</strain>
    </source>
</reference>
<dbReference type="Gene3D" id="3.90.76.10">
    <property type="entry name" value="Dipeptide-binding Protein, Domain 1"/>
    <property type="match status" value="1"/>
</dbReference>
<comment type="subcellular location">
    <subcellularLocation>
        <location evidence="1">Cell envelope</location>
    </subcellularLocation>
</comment>
<gene>
    <name evidence="7" type="ORF">N1032_18095</name>
</gene>
<evidence type="ECO:0000256" key="4">
    <source>
        <dbReference type="ARBA" id="ARBA00022729"/>
    </source>
</evidence>
<evidence type="ECO:0000313" key="8">
    <source>
        <dbReference type="Proteomes" id="UP001165586"/>
    </source>
</evidence>
<feature type="domain" description="Solute-binding protein family 5" evidence="6">
    <location>
        <begin position="86"/>
        <end position="411"/>
    </location>
</feature>
<comment type="caution">
    <text evidence="7">The sequence shown here is derived from an EMBL/GenBank/DDBJ whole genome shotgun (WGS) entry which is preliminary data.</text>
</comment>
<evidence type="ECO:0000256" key="3">
    <source>
        <dbReference type="ARBA" id="ARBA00022448"/>
    </source>
</evidence>
<dbReference type="Pfam" id="PF00496">
    <property type="entry name" value="SBP_bac_5"/>
    <property type="match status" value="1"/>
</dbReference>
<organism evidence="7 8">
    <name type="scientific">Herbiconiux daphne</name>
    <dbReference type="NCBI Taxonomy" id="2970914"/>
    <lineage>
        <taxon>Bacteria</taxon>
        <taxon>Bacillati</taxon>
        <taxon>Actinomycetota</taxon>
        <taxon>Actinomycetes</taxon>
        <taxon>Micrococcales</taxon>
        <taxon>Microbacteriaceae</taxon>
        <taxon>Herbiconiux</taxon>
    </lineage>
</organism>
<evidence type="ECO:0000259" key="6">
    <source>
        <dbReference type="Pfam" id="PF00496"/>
    </source>
</evidence>
<dbReference type="PIRSF" id="PIRSF002741">
    <property type="entry name" value="MppA"/>
    <property type="match status" value="1"/>
</dbReference>
<dbReference type="PROSITE" id="PS51257">
    <property type="entry name" value="PROKAR_LIPOPROTEIN"/>
    <property type="match status" value="1"/>
</dbReference>